<name>A0A8J3RD32_9ACTN</name>
<evidence type="ECO:0000313" key="2">
    <source>
        <dbReference type="EMBL" id="GIH70303.1"/>
    </source>
</evidence>
<dbReference type="AlphaFoldDB" id="A0A8J3RD32"/>
<reference evidence="2" key="1">
    <citation type="submission" date="2021-01" db="EMBL/GenBank/DDBJ databases">
        <title>Whole genome shotgun sequence of Sphaerimonospora thailandensis NBRC 107569.</title>
        <authorList>
            <person name="Komaki H."/>
            <person name="Tamura T."/>
        </authorList>
    </citation>
    <scope>NUCLEOTIDE SEQUENCE</scope>
    <source>
        <strain evidence="2">NBRC 107569</strain>
    </source>
</reference>
<keyword evidence="3" id="KW-1185">Reference proteome</keyword>
<comment type="caution">
    <text evidence="2">The sequence shown here is derived from an EMBL/GenBank/DDBJ whole genome shotgun (WGS) entry which is preliminary data.</text>
</comment>
<organism evidence="2 3">
    <name type="scientific">Sphaerimonospora thailandensis</name>
    <dbReference type="NCBI Taxonomy" id="795644"/>
    <lineage>
        <taxon>Bacteria</taxon>
        <taxon>Bacillati</taxon>
        <taxon>Actinomycetota</taxon>
        <taxon>Actinomycetes</taxon>
        <taxon>Streptosporangiales</taxon>
        <taxon>Streptosporangiaceae</taxon>
        <taxon>Sphaerimonospora</taxon>
    </lineage>
</organism>
<dbReference type="RefSeq" id="WP_204016022.1">
    <property type="nucleotide sequence ID" value="NZ_BOOG01000021.1"/>
</dbReference>
<proteinExistence type="predicted"/>
<evidence type="ECO:0000256" key="1">
    <source>
        <dbReference type="SAM" id="MobiDB-lite"/>
    </source>
</evidence>
<feature type="compositionally biased region" description="Basic and acidic residues" evidence="1">
    <location>
        <begin position="78"/>
        <end position="93"/>
    </location>
</feature>
<dbReference type="EMBL" id="BOOG01000021">
    <property type="protein sequence ID" value="GIH70303.1"/>
    <property type="molecule type" value="Genomic_DNA"/>
</dbReference>
<feature type="region of interest" description="Disordered" evidence="1">
    <location>
        <begin position="78"/>
        <end position="99"/>
    </location>
</feature>
<dbReference type="Proteomes" id="UP000610966">
    <property type="component" value="Unassembled WGS sequence"/>
</dbReference>
<protein>
    <submittedName>
        <fullName evidence="2">Uncharacterized protein</fullName>
    </submittedName>
</protein>
<gene>
    <name evidence="2" type="ORF">Mth01_25560</name>
</gene>
<accession>A0A8J3RD32</accession>
<evidence type="ECO:0000313" key="3">
    <source>
        <dbReference type="Proteomes" id="UP000610966"/>
    </source>
</evidence>
<sequence length="99" mass="10862">MDLAQDLRTAQAAYDTADRALTAARATLDGAGKAYDSTRRRTPRGVNLERARQAWGLALLDWATALIARETAKDTLAAERRTTDQAVADELHLPTRSPR</sequence>